<comment type="caution">
    <text evidence="5">The sequence shown here is derived from an EMBL/GenBank/DDBJ whole genome shotgun (WGS) entry which is preliminary data.</text>
</comment>
<evidence type="ECO:0000313" key="6">
    <source>
        <dbReference type="Proteomes" id="UP001162480"/>
    </source>
</evidence>
<dbReference type="AlphaFoldDB" id="A0AA36MIM6"/>
<feature type="compositionally biased region" description="Low complexity" evidence="4">
    <location>
        <begin position="52"/>
        <end position="64"/>
    </location>
</feature>
<proteinExistence type="predicted"/>
<evidence type="ECO:0000256" key="2">
    <source>
        <dbReference type="ARBA" id="ARBA00023043"/>
    </source>
</evidence>
<dbReference type="SMART" id="SM00248">
    <property type="entry name" value="ANK"/>
    <property type="match status" value="5"/>
</dbReference>
<dbReference type="PROSITE" id="PS50088">
    <property type="entry name" value="ANK_REPEAT"/>
    <property type="match status" value="3"/>
</dbReference>
<evidence type="ECO:0000256" key="1">
    <source>
        <dbReference type="ARBA" id="ARBA00022737"/>
    </source>
</evidence>
<feature type="repeat" description="ANK" evidence="3">
    <location>
        <begin position="226"/>
        <end position="259"/>
    </location>
</feature>
<dbReference type="PANTHER" id="PTHR24198:SF165">
    <property type="entry name" value="ANKYRIN REPEAT-CONTAINING PROTEIN-RELATED"/>
    <property type="match status" value="1"/>
</dbReference>
<dbReference type="Gene3D" id="1.25.40.20">
    <property type="entry name" value="Ankyrin repeat-containing domain"/>
    <property type="match status" value="2"/>
</dbReference>
<dbReference type="Proteomes" id="UP001162480">
    <property type="component" value="Unassembled WGS sequence"/>
</dbReference>
<feature type="repeat" description="ANK" evidence="3">
    <location>
        <begin position="157"/>
        <end position="189"/>
    </location>
</feature>
<feature type="region of interest" description="Disordered" evidence="4">
    <location>
        <begin position="45"/>
        <end position="69"/>
    </location>
</feature>
<sequence length="294" mass="32544">MITGGMTSFLQTLDVAISEPYKDRLKHRWEDWMANDRAYEERLGDDLQMDPASGGNARRSASGGDSRKMGFPEVLHLQCARREEDDMLWEGEALSTDSSDSSDDEDELADDQPHEINKPIYGDGTTPLMWACYNGADIRIIDILIDAGGQVGAKDCEGLTALHLAVWRRRLQAVELLLSRGSNVNEKTNRGNTPLHLAADSFPEWTDGVKAIMNQSAVEVNPRDKDGQTPLHWACDQGNFHTVGLLLGHNGIDVNVVDNNGDTPLHLAVWGHSYHNPTMGSLSFFSLSHCNLLY</sequence>
<dbReference type="Pfam" id="PF12796">
    <property type="entry name" value="Ank_2"/>
    <property type="match status" value="2"/>
</dbReference>
<dbReference type="InterPro" id="IPR036770">
    <property type="entry name" value="Ankyrin_rpt-contain_sf"/>
</dbReference>
<protein>
    <submittedName>
        <fullName evidence="5">Repeat domain-containing 65-like isoform X2</fullName>
    </submittedName>
</protein>
<evidence type="ECO:0000256" key="4">
    <source>
        <dbReference type="SAM" id="MobiDB-lite"/>
    </source>
</evidence>
<reference evidence="5" key="1">
    <citation type="submission" date="2023-08" db="EMBL/GenBank/DDBJ databases">
        <authorList>
            <person name="Alioto T."/>
            <person name="Alioto T."/>
            <person name="Gomez Garrido J."/>
        </authorList>
    </citation>
    <scope>NUCLEOTIDE SEQUENCE</scope>
</reference>
<evidence type="ECO:0000313" key="5">
    <source>
        <dbReference type="EMBL" id="CAJ1099222.1"/>
    </source>
</evidence>
<feature type="repeat" description="ANK" evidence="3">
    <location>
        <begin position="123"/>
        <end position="156"/>
    </location>
</feature>
<evidence type="ECO:0000256" key="3">
    <source>
        <dbReference type="PROSITE-ProRule" id="PRU00023"/>
    </source>
</evidence>
<keyword evidence="2 3" id="KW-0040">ANK repeat</keyword>
<dbReference type="PROSITE" id="PS50297">
    <property type="entry name" value="ANK_REP_REGION"/>
    <property type="match status" value="3"/>
</dbReference>
<keyword evidence="1" id="KW-0677">Repeat</keyword>
<dbReference type="EMBL" id="CATOCA020000001">
    <property type="protein sequence ID" value="CAJ1099222.1"/>
    <property type="molecule type" value="Genomic_DNA"/>
</dbReference>
<feature type="region of interest" description="Disordered" evidence="4">
    <location>
        <begin position="92"/>
        <end position="120"/>
    </location>
</feature>
<dbReference type="SUPFAM" id="SSF48403">
    <property type="entry name" value="Ankyrin repeat"/>
    <property type="match status" value="1"/>
</dbReference>
<name>A0AA36MIM6_OCTVU</name>
<dbReference type="PANTHER" id="PTHR24198">
    <property type="entry name" value="ANKYRIN REPEAT AND PROTEIN KINASE DOMAIN-CONTAINING PROTEIN"/>
    <property type="match status" value="1"/>
</dbReference>
<dbReference type="InterPro" id="IPR002110">
    <property type="entry name" value="Ankyrin_rpt"/>
</dbReference>
<accession>A0AA36MIM6</accession>
<keyword evidence="6" id="KW-1185">Reference proteome</keyword>
<gene>
    <name evidence="5" type="ORF">OCTVUL_1B021177</name>
</gene>
<feature type="compositionally biased region" description="Acidic residues" evidence="4">
    <location>
        <begin position="100"/>
        <end position="110"/>
    </location>
</feature>
<organism evidence="5 6">
    <name type="scientific">Octopus vulgaris</name>
    <name type="common">Common octopus</name>
    <dbReference type="NCBI Taxonomy" id="6645"/>
    <lineage>
        <taxon>Eukaryota</taxon>
        <taxon>Metazoa</taxon>
        <taxon>Spiralia</taxon>
        <taxon>Lophotrochozoa</taxon>
        <taxon>Mollusca</taxon>
        <taxon>Cephalopoda</taxon>
        <taxon>Coleoidea</taxon>
        <taxon>Octopodiformes</taxon>
        <taxon>Octopoda</taxon>
        <taxon>Incirrata</taxon>
        <taxon>Octopodidae</taxon>
        <taxon>Octopus</taxon>
    </lineage>
</organism>